<evidence type="ECO:0000313" key="1">
    <source>
        <dbReference type="EMBL" id="AFH21003.1"/>
    </source>
</evidence>
<keyword evidence="2" id="KW-1185">Reference proteome</keyword>
<dbReference type="KEGG" id="vg:18562961"/>
<dbReference type="GeneID" id="18562961"/>
<dbReference type="Proteomes" id="UP000011829">
    <property type="component" value="Segment"/>
</dbReference>
<reference evidence="1 2" key="1">
    <citation type="submission" date="2012-02" db="EMBL/GenBank/DDBJ databases">
        <title>Complete Genome Sequence of Cronobacter sakazakii Bacteriophage CR9.</title>
        <authorList>
            <person name="Shin H."/>
            <person name="Lee J.-H."/>
            <person name="Kim Y."/>
            <person name="Ryu S."/>
        </authorList>
    </citation>
    <scope>NUCLEOTIDE SEQUENCE [LARGE SCALE GENOMIC DNA]</scope>
</reference>
<sequence length="76" mass="8748">MVYTTVDEGYNVAVSKTQKGLAILLSGFFLEDGTPVSEQSIRKFFSTSKKSVLYVYSSDETRHWSEEWQYRVECHG</sequence>
<dbReference type="EMBL" id="JQ691611">
    <property type="protein sequence ID" value="AFH21003.1"/>
    <property type="molecule type" value="Genomic_DNA"/>
</dbReference>
<evidence type="ECO:0000313" key="2">
    <source>
        <dbReference type="Proteomes" id="UP000011829"/>
    </source>
</evidence>
<accession>M1EZC3</accession>
<organism evidence="1 2">
    <name type="scientific">Cronobacter phage CR9</name>
    <dbReference type="NCBI Taxonomy" id="1162290"/>
    <lineage>
        <taxon>Viruses</taxon>
        <taxon>Duplodnaviria</taxon>
        <taxon>Heunggongvirae</taxon>
        <taxon>Uroviricota</taxon>
        <taxon>Caudoviricetes</taxon>
        <taxon>Vequintavirinae</taxon>
        <taxon>Certrevirus</taxon>
        <taxon>Certrevirus CR9</taxon>
    </lineage>
</organism>
<proteinExistence type="predicted"/>
<name>M1EZC3_9CAUD</name>
<dbReference type="RefSeq" id="YP_009015081.1">
    <property type="nucleotide sequence ID" value="NC_023717.1"/>
</dbReference>
<protein>
    <submittedName>
        <fullName evidence="1">Uncharacterized protein</fullName>
    </submittedName>
</protein>
<gene>
    <name evidence="1" type="ORF">CR9_119</name>
</gene>